<dbReference type="SUPFAM" id="SSF48179">
    <property type="entry name" value="6-phosphogluconate dehydrogenase C-terminal domain-like"/>
    <property type="match status" value="1"/>
</dbReference>
<dbReference type="Pfam" id="PF00984">
    <property type="entry name" value="UDPG_MGDP_dh"/>
    <property type="match status" value="1"/>
</dbReference>
<dbReference type="InterPro" id="IPR028357">
    <property type="entry name" value="UDPglc_DH_bac"/>
</dbReference>
<dbReference type="PANTHER" id="PTHR43750">
    <property type="entry name" value="UDP-GLUCOSE 6-DEHYDROGENASE TUAD"/>
    <property type="match status" value="1"/>
</dbReference>
<dbReference type="eggNOG" id="COG1004">
    <property type="taxonomic scope" value="Bacteria"/>
</dbReference>
<dbReference type="AlphaFoldDB" id="A0A1N6PWC2"/>
<evidence type="ECO:0000256" key="4">
    <source>
        <dbReference type="PIRSR" id="PIRSR500134-2"/>
    </source>
</evidence>
<sequence length="420" mass="46509">MKIAIWGDELAAWVAAAELARTGNEVLLQQLQPEDSSLRAEPGLMESISQGLATGAIRQVNRQLACSAEIHWLAMHPSHLSDARALCTEIGHRGPDELIIINQSNFGLGASDQLQGCLQGRGQQTVVCLPDTLQQGQALQQFSQPTAFLIGCEHPEMQPRLQALLRPFSNGLQQLQWMTRREAEFSKFAISGMLALRLNYINELANLADRLGVDIEVVRHGMATDKRIGEHYLAPGCGFGGTHFTQYIEGLADILSETRHSTLLKTVLEENERQKELPFRKLWQHYQCDLQGKTVTIWGCAFKPGVASVDNAPALPVVRALQAQGVNIQLHDPEAIEALKQAIPDCKSLSFYSDRYAALENSDALLIMTEWPEYASPDCSRMKALMQAPLIVDGRNLLEPEFVQHQGFVYYGVGRPASQC</sequence>
<feature type="binding site" evidence="4">
    <location>
        <position position="240"/>
    </location>
    <ligand>
        <name>substrate</name>
    </ligand>
</feature>
<evidence type="ECO:0000256" key="1">
    <source>
        <dbReference type="ARBA" id="ARBA00015132"/>
    </source>
</evidence>
<dbReference type="RefSeq" id="WP_010324333.1">
    <property type="nucleotide sequence ID" value="NZ_FTMN01000002.1"/>
</dbReference>
<dbReference type="SMART" id="SM00984">
    <property type="entry name" value="UDPG_MGDP_dh_C"/>
    <property type="match status" value="1"/>
</dbReference>
<name>A0A1N6PWC2_9GAMM</name>
<dbReference type="SUPFAM" id="SSF52413">
    <property type="entry name" value="UDP-glucose/GDP-mannose dehydrogenase C-terminal domain"/>
    <property type="match status" value="1"/>
</dbReference>
<dbReference type="EMBL" id="FTMN01000002">
    <property type="protein sequence ID" value="SIQ08592.1"/>
    <property type="molecule type" value="Genomic_DNA"/>
</dbReference>
<keyword evidence="2 3" id="KW-0560">Oxidoreductase</keyword>
<dbReference type="InterPro" id="IPR014026">
    <property type="entry name" value="UDP-Glc/GDP-Man_DH_dimer"/>
</dbReference>
<evidence type="ECO:0000256" key="2">
    <source>
        <dbReference type="ARBA" id="ARBA00023002"/>
    </source>
</evidence>
<evidence type="ECO:0000313" key="6">
    <source>
        <dbReference type="EMBL" id="SIQ08592.1"/>
    </source>
</evidence>
<keyword evidence="3" id="KW-0520">NAD</keyword>
<feature type="binding site" evidence="4">
    <location>
        <begin position="232"/>
        <end position="236"/>
    </location>
    <ligand>
        <name>substrate</name>
    </ligand>
</feature>
<dbReference type="EC" id="1.1.1.22" evidence="3"/>
<dbReference type="GO" id="GO:0003979">
    <property type="term" value="F:UDP-glucose 6-dehydrogenase activity"/>
    <property type="evidence" value="ECO:0007669"/>
    <property type="project" value="UniProtKB-EC"/>
</dbReference>
<evidence type="ECO:0000259" key="5">
    <source>
        <dbReference type="SMART" id="SM00984"/>
    </source>
</evidence>
<dbReference type="InterPro" id="IPR036220">
    <property type="entry name" value="UDP-Glc/GDP-Man_DH_C_sf"/>
</dbReference>
<dbReference type="Gene3D" id="3.40.50.720">
    <property type="entry name" value="NAD(P)-binding Rossmann-like Domain"/>
    <property type="match status" value="2"/>
</dbReference>
<dbReference type="InterPro" id="IPR036291">
    <property type="entry name" value="NAD(P)-bd_dom_sf"/>
</dbReference>
<feature type="binding site" evidence="4">
    <location>
        <position position="187"/>
    </location>
    <ligand>
        <name>substrate</name>
    </ligand>
</feature>
<comment type="catalytic activity">
    <reaction evidence="3">
        <text>UDP-alpha-D-glucose + 2 NAD(+) + H2O = UDP-alpha-D-glucuronate + 2 NADH + 3 H(+)</text>
        <dbReference type="Rhea" id="RHEA:23596"/>
        <dbReference type="ChEBI" id="CHEBI:15377"/>
        <dbReference type="ChEBI" id="CHEBI:15378"/>
        <dbReference type="ChEBI" id="CHEBI:57540"/>
        <dbReference type="ChEBI" id="CHEBI:57945"/>
        <dbReference type="ChEBI" id="CHEBI:58052"/>
        <dbReference type="ChEBI" id="CHEBI:58885"/>
        <dbReference type="EC" id="1.1.1.22"/>
    </reaction>
</comment>
<feature type="binding site" evidence="4">
    <location>
        <position position="303"/>
    </location>
    <ligand>
        <name>substrate</name>
    </ligand>
</feature>
<feature type="domain" description="UDP-glucose/GDP-mannose dehydrogenase C-terminal" evidence="5">
    <location>
        <begin position="296"/>
        <end position="400"/>
    </location>
</feature>
<gene>
    <name evidence="6" type="ORF">SAMN05421647_10276</name>
</gene>
<dbReference type="PANTHER" id="PTHR43750:SF3">
    <property type="entry name" value="UDP-GLUCOSE 6-DEHYDROGENASE TUAD"/>
    <property type="match status" value="1"/>
</dbReference>
<dbReference type="InterPro" id="IPR008927">
    <property type="entry name" value="6-PGluconate_DH-like_C_sf"/>
</dbReference>
<dbReference type="Proteomes" id="UP000186895">
    <property type="component" value="Unassembled WGS sequence"/>
</dbReference>
<dbReference type="Pfam" id="PF03720">
    <property type="entry name" value="UDPG_MGDP_dh_C"/>
    <property type="match status" value="1"/>
</dbReference>
<dbReference type="PIRSF" id="PIRSF000124">
    <property type="entry name" value="UDPglc_GDPman_dh"/>
    <property type="match status" value="1"/>
</dbReference>
<proteinExistence type="inferred from homology"/>
<evidence type="ECO:0000256" key="3">
    <source>
        <dbReference type="PIRNR" id="PIRNR000124"/>
    </source>
</evidence>
<comment type="similarity">
    <text evidence="3">Belongs to the UDP-glucose/GDP-mannose dehydrogenase family.</text>
</comment>
<dbReference type="InterPro" id="IPR017476">
    <property type="entry name" value="UDP-Glc/GDP-Man"/>
</dbReference>
<dbReference type="GO" id="GO:0000271">
    <property type="term" value="P:polysaccharide biosynthetic process"/>
    <property type="evidence" value="ECO:0007669"/>
    <property type="project" value="InterPro"/>
</dbReference>
<dbReference type="InterPro" id="IPR014027">
    <property type="entry name" value="UDP-Glc/GDP-Man_DH_C"/>
</dbReference>
<dbReference type="GO" id="GO:0051287">
    <property type="term" value="F:NAD binding"/>
    <property type="evidence" value="ECO:0007669"/>
    <property type="project" value="InterPro"/>
</dbReference>
<accession>A0A1N6PWC2</accession>
<dbReference type="Gene3D" id="1.20.5.100">
    <property type="entry name" value="Cytochrome c1, transmembrane anchor, C-terminal"/>
    <property type="match status" value="1"/>
</dbReference>
<reference evidence="6 7" key="1">
    <citation type="submission" date="2017-01" db="EMBL/GenBank/DDBJ databases">
        <authorList>
            <person name="Mah S.A."/>
            <person name="Swanson W.J."/>
            <person name="Moy G.W."/>
            <person name="Vacquier V.D."/>
        </authorList>
    </citation>
    <scope>NUCLEOTIDE SEQUENCE [LARGE SCALE GENOMIC DNA]</scope>
    <source>
        <strain evidence="6 7">DSM 7027</strain>
    </source>
</reference>
<dbReference type="STRING" id="49186.SAMN05421647_10276"/>
<evidence type="ECO:0000313" key="7">
    <source>
        <dbReference type="Proteomes" id="UP000186895"/>
    </source>
</evidence>
<dbReference type="SUPFAM" id="SSF51735">
    <property type="entry name" value="NAD(P)-binding Rossmann-fold domains"/>
    <property type="match status" value="1"/>
</dbReference>
<protein>
    <recommendedName>
        <fullName evidence="1 3">UDP-glucose 6-dehydrogenase</fullName>
        <ecNumber evidence="3">1.1.1.22</ecNumber>
    </recommendedName>
</protein>
<organism evidence="6 7">
    <name type="scientific">Marinobacterium stanieri</name>
    <dbReference type="NCBI Taxonomy" id="49186"/>
    <lineage>
        <taxon>Bacteria</taxon>
        <taxon>Pseudomonadati</taxon>
        <taxon>Pseudomonadota</taxon>
        <taxon>Gammaproteobacteria</taxon>
        <taxon>Oceanospirillales</taxon>
        <taxon>Oceanospirillaceae</taxon>
        <taxon>Marinobacterium</taxon>
    </lineage>
</organism>
<keyword evidence="7" id="KW-1185">Reference proteome</keyword>
<dbReference type="PIRSF" id="PIRSF500134">
    <property type="entry name" value="UDPglc_DH_bac"/>
    <property type="match status" value="1"/>
</dbReference>